<evidence type="ECO:0000313" key="2">
    <source>
        <dbReference type="Proteomes" id="UP000230214"/>
    </source>
</evidence>
<reference evidence="1 2" key="1">
    <citation type="submission" date="2017-09" db="EMBL/GenBank/DDBJ databases">
        <title>Depth-based differentiation of microbial function through sediment-hosted aquifers and enrichment of novel symbionts in the deep terrestrial subsurface.</title>
        <authorList>
            <person name="Probst A.J."/>
            <person name="Ladd B."/>
            <person name="Jarett J.K."/>
            <person name="Geller-Mcgrath D.E."/>
            <person name="Sieber C.M."/>
            <person name="Emerson J.B."/>
            <person name="Anantharaman K."/>
            <person name="Thomas B.C."/>
            <person name="Malmstrom R."/>
            <person name="Stieglmeier M."/>
            <person name="Klingl A."/>
            <person name="Woyke T."/>
            <person name="Ryan C.M."/>
            <person name="Banfield J.F."/>
        </authorList>
    </citation>
    <scope>NUCLEOTIDE SEQUENCE [LARGE SCALE GENOMIC DNA]</scope>
    <source>
        <strain evidence="1">CG10_big_fil_rev_8_21_14_0_10_32_10</strain>
    </source>
</reference>
<feature type="non-terminal residue" evidence="1">
    <location>
        <position position="60"/>
    </location>
</feature>
<dbReference type="EMBL" id="PCXU01000036">
    <property type="protein sequence ID" value="PIR43128.1"/>
    <property type="molecule type" value="Genomic_DNA"/>
</dbReference>
<proteinExistence type="predicted"/>
<comment type="caution">
    <text evidence="1">The sequence shown here is derived from an EMBL/GenBank/DDBJ whole genome shotgun (WGS) entry which is preliminary data.</text>
</comment>
<sequence length="60" mass="6989">MILIQRSSDSIGTKLDLEYYNKPSLTWEVGFRRLFKNGIIPVRVHPDLHFKIKAQLSNFG</sequence>
<dbReference type="Proteomes" id="UP000230214">
    <property type="component" value="Unassembled WGS sequence"/>
</dbReference>
<evidence type="ECO:0000313" key="1">
    <source>
        <dbReference type="EMBL" id="PIR43128.1"/>
    </source>
</evidence>
<protein>
    <submittedName>
        <fullName evidence="1">Uncharacterized protein</fullName>
    </submittedName>
</protein>
<organism evidence="1 2">
    <name type="scientific">candidate division WWE3 bacterium CG10_big_fil_rev_8_21_14_0_10_32_10</name>
    <dbReference type="NCBI Taxonomy" id="1975090"/>
    <lineage>
        <taxon>Bacteria</taxon>
        <taxon>Katanobacteria</taxon>
    </lineage>
</organism>
<accession>A0A2H0R9E1</accession>
<name>A0A2H0R9E1_UNCKA</name>
<dbReference type="AlphaFoldDB" id="A0A2H0R9E1"/>
<gene>
    <name evidence="1" type="ORF">COV24_04140</name>
</gene>